<dbReference type="InterPro" id="IPR036909">
    <property type="entry name" value="Cyt_c-like_dom_sf"/>
</dbReference>
<accession>A0A2Z4AE30</accession>
<dbReference type="Gene3D" id="1.10.760.10">
    <property type="entry name" value="Cytochrome c-like domain"/>
    <property type="match status" value="2"/>
</dbReference>
<evidence type="ECO:0000259" key="5">
    <source>
        <dbReference type="PROSITE" id="PS51007"/>
    </source>
</evidence>
<dbReference type="PANTHER" id="PTHR33546">
    <property type="entry name" value="LARGE, MULTIFUNCTIONAL SECRETED PROTEIN-RELATED"/>
    <property type="match status" value="1"/>
</dbReference>
<keyword evidence="1 4" id="KW-0349">Heme</keyword>
<dbReference type="GO" id="GO:0009055">
    <property type="term" value="F:electron transfer activity"/>
    <property type="evidence" value="ECO:0007669"/>
    <property type="project" value="InterPro"/>
</dbReference>
<evidence type="ECO:0000256" key="2">
    <source>
        <dbReference type="ARBA" id="ARBA00022723"/>
    </source>
</evidence>
<dbReference type="Pfam" id="PF00034">
    <property type="entry name" value="Cytochrom_C"/>
    <property type="match status" value="1"/>
</dbReference>
<evidence type="ECO:0000313" key="6">
    <source>
        <dbReference type="EMBL" id="AWT59156.1"/>
    </source>
</evidence>
<feature type="domain" description="Cytochrome c" evidence="5">
    <location>
        <begin position="178"/>
        <end position="276"/>
    </location>
</feature>
<dbReference type="PANTHER" id="PTHR33546:SF1">
    <property type="entry name" value="LARGE, MULTIFUNCTIONAL SECRETED PROTEIN"/>
    <property type="match status" value="1"/>
</dbReference>
<dbReference type="GO" id="GO:0020037">
    <property type="term" value="F:heme binding"/>
    <property type="evidence" value="ECO:0007669"/>
    <property type="project" value="InterPro"/>
</dbReference>
<feature type="domain" description="Cytochrome c" evidence="5">
    <location>
        <begin position="46"/>
        <end position="142"/>
    </location>
</feature>
<dbReference type="Proteomes" id="UP000247465">
    <property type="component" value="Chromosome"/>
</dbReference>
<dbReference type="EMBL" id="CP029803">
    <property type="protein sequence ID" value="AWT59156.1"/>
    <property type="molecule type" value="Genomic_DNA"/>
</dbReference>
<reference evidence="6 7" key="1">
    <citation type="submission" date="2018-06" db="EMBL/GenBank/DDBJ databases">
        <title>Draft Genome Sequence of a Novel Marine Bacterium Related to the Verrucomicrobia.</title>
        <authorList>
            <person name="Vosseberg J."/>
            <person name="Martijn J."/>
            <person name="Ettema T.J.G."/>
        </authorList>
    </citation>
    <scope>NUCLEOTIDE SEQUENCE [LARGE SCALE GENOMIC DNA]</scope>
    <source>
        <strain evidence="6">TARA_B100001123</strain>
    </source>
</reference>
<proteinExistence type="predicted"/>
<keyword evidence="2 4" id="KW-0479">Metal-binding</keyword>
<dbReference type="SUPFAM" id="SSF46626">
    <property type="entry name" value="Cytochrome c"/>
    <property type="match status" value="2"/>
</dbReference>
<dbReference type="GO" id="GO:0046872">
    <property type="term" value="F:metal ion binding"/>
    <property type="evidence" value="ECO:0007669"/>
    <property type="project" value="UniProtKB-KW"/>
</dbReference>
<dbReference type="InterPro" id="IPR009056">
    <property type="entry name" value="Cyt_c-like_dom"/>
</dbReference>
<name>A0A2Z4AE30_9BACT</name>
<dbReference type="PROSITE" id="PS51007">
    <property type="entry name" value="CYTC"/>
    <property type="match status" value="2"/>
</dbReference>
<gene>
    <name evidence="6" type="ORF">DF168_00336</name>
</gene>
<evidence type="ECO:0000313" key="7">
    <source>
        <dbReference type="Proteomes" id="UP000247465"/>
    </source>
</evidence>
<evidence type="ECO:0000256" key="4">
    <source>
        <dbReference type="PROSITE-ProRule" id="PRU00433"/>
    </source>
</evidence>
<evidence type="ECO:0000256" key="3">
    <source>
        <dbReference type="ARBA" id="ARBA00023004"/>
    </source>
</evidence>
<keyword evidence="3 4" id="KW-0408">Iron</keyword>
<sequence length="278" mass="29859">MINLLKIIALTVLTTLFYWYVGQQVPQKETYPPESTEIRSDMSMQEMVEAGSEIASGKGTCFLCHTVGSHGARAPDLAGIGQRAAERIDSLNDVEYLAESLYEPMKYVVEGYNPIMTPANKAPINLTEQEILAVIAYLQSLGGSPSVSPNTKLKYFESGGVEPAAVDPTLAAAAPADPTTGDGTAVLGAEEMLTKYACIACHNFDQDITLLGPPLHDVGARLTKAEIYESLLDPDATIAEGFQKGLMMATLGGTGFYEQVNPTQLKELVDYLSDKKGN</sequence>
<organism evidence="6 7">
    <name type="scientific">Candidatus Moanibacter tarae</name>
    <dbReference type="NCBI Taxonomy" id="2200854"/>
    <lineage>
        <taxon>Bacteria</taxon>
        <taxon>Pseudomonadati</taxon>
        <taxon>Verrucomicrobiota</taxon>
        <taxon>Opitutia</taxon>
        <taxon>Puniceicoccales</taxon>
        <taxon>Puniceicoccales incertae sedis</taxon>
        <taxon>Candidatus Moanibacter</taxon>
    </lineage>
</organism>
<dbReference type="AlphaFoldDB" id="A0A2Z4AE30"/>
<protein>
    <recommendedName>
        <fullName evidence="5">Cytochrome c domain-containing protein</fullName>
    </recommendedName>
</protein>
<evidence type="ECO:0000256" key="1">
    <source>
        <dbReference type="ARBA" id="ARBA00022617"/>
    </source>
</evidence>
<dbReference type="KEGG" id="mtar:DF168_00336"/>